<reference evidence="7" key="1">
    <citation type="journal article" date="2014" name="Int. J. Syst. Evol. Microbiol.">
        <title>Complete genome sequence of Corynebacterium casei LMG S-19264T (=DSM 44701T), isolated from a smear-ripened cheese.</title>
        <authorList>
            <consortium name="US DOE Joint Genome Institute (JGI-PGF)"/>
            <person name="Walter F."/>
            <person name="Albersmeier A."/>
            <person name="Kalinowski J."/>
            <person name="Ruckert C."/>
        </authorList>
    </citation>
    <scope>NUCLEOTIDE SEQUENCE</scope>
    <source>
        <strain evidence="7">CGMCC 1.15152</strain>
    </source>
</reference>
<dbReference type="GO" id="GO:0016020">
    <property type="term" value="C:membrane"/>
    <property type="evidence" value="ECO:0007669"/>
    <property type="project" value="UniProtKB-SubCell"/>
</dbReference>
<organism evidence="7 8">
    <name type="scientific">Microbacterium faecale</name>
    <dbReference type="NCBI Taxonomy" id="1804630"/>
    <lineage>
        <taxon>Bacteria</taxon>
        <taxon>Bacillati</taxon>
        <taxon>Actinomycetota</taxon>
        <taxon>Actinomycetes</taxon>
        <taxon>Micrococcales</taxon>
        <taxon>Microbacteriaceae</taxon>
        <taxon>Microbacterium</taxon>
    </lineage>
</organism>
<dbReference type="EMBL" id="BMHO01000001">
    <property type="protein sequence ID" value="GGD35355.1"/>
    <property type="molecule type" value="Genomic_DNA"/>
</dbReference>
<reference evidence="7" key="2">
    <citation type="submission" date="2020-09" db="EMBL/GenBank/DDBJ databases">
        <authorList>
            <person name="Sun Q."/>
            <person name="Zhou Y."/>
        </authorList>
    </citation>
    <scope>NUCLEOTIDE SEQUENCE</scope>
    <source>
        <strain evidence="7">CGMCC 1.15152</strain>
    </source>
</reference>
<feature type="transmembrane region" description="Helical" evidence="5">
    <location>
        <begin position="84"/>
        <end position="104"/>
    </location>
</feature>
<evidence type="ECO:0000313" key="7">
    <source>
        <dbReference type="EMBL" id="GGD35355.1"/>
    </source>
</evidence>
<evidence type="ECO:0000259" key="6">
    <source>
        <dbReference type="Pfam" id="PF04932"/>
    </source>
</evidence>
<sequence length="474" mass="51643">MAKLSAHPVSPPHRAPAREATGHLALRAYATFVLFSALAYSWWYNLLGMIGALALVAVAVLATLAIWIPSLTRRRGPRALAWRRLPWAAFAYVALAFVSVAWSAWPGSTIATALVLAAFTLQGVFLADMLTWGEIVRGLEVALRWVVALSILFEAWVALILDHPILPNFFPIDGEADPHWYWVRGNLFDAWLVGDRIQGIVGNSNLLGMLMVVALIVFGVRLRVAFLGRLPVERIIMRAVWLLLAAWLLARAGSATSLVAGAVVLAVLAIALVMRWQTTPRGRTTVYATASAATVGVVAIGLLAYDRVAAALGRDGGLTGRDDIWETVLDRAVQHPVIGNGFASPWVPTDPAFDGWIVDHGISVFEAHNMWLDAFFQLGALGVAVVAAVYASAVWRAWFFAVDRPRWDRHASRRYSPLTLIPLLVLWALLVQGLTESNPIMLWGWMLVVLFSAKIKVTPALSHPSRDAGIGAPA</sequence>
<feature type="transmembrane region" description="Helical" evidence="5">
    <location>
        <begin position="374"/>
        <end position="395"/>
    </location>
</feature>
<feature type="transmembrane region" description="Helical" evidence="5">
    <location>
        <begin position="49"/>
        <end position="72"/>
    </location>
</feature>
<feature type="transmembrane region" description="Helical" evidence="5">
    <location>
        <begin position="286"/>
        <end position="305"/>
    </location>
</feature>
<gene>
    <name evidence="7" type="ORF">GCM10010915_14820</name>
</gene>
<feature type="transmembrane region" description="Helical" evidence="5">
    <location>
        <begin position="110"/>
        <end position="130"/>
    </location>
</feature>
<evidence type="ECO:0000256" key="1">
    <source>
        <dbReference type="ARBA" id="ARBA00004141"/>
    </source>
</evidence>
<dbReference type="PANTHER" id="PTHR37422">
    <property type="entry name" value="TEICHURONIC ACID BIOSYNTHESIS PROTEIN TUAE"/>
    <property type="match status" value="1"/>
</dbReference>
<feature type="transmembrane region" description="Helical" evidence="5">
    <location>
        <begin position="415"/>
        <end position="434"/>
    </location>
</feature>
<feature type="transmembrane region" description="Helical" evidence="5">
    <location>
        <begin position="200"/>
        <end position="220"/>
    </location>
</feature>
<keyword evidence="2 5" id="KW-0812">Transmembrane</keyword>
<feature type="transmembrane region" description="Helical" evidence="5">
    <location>
        <begin position="232"/>
        <end position="250"/>
    </location>
</feature>
<feature type="transmembrane region" description="Helical" evidence="5">
    <location>
        <begin position="256"/>
        <end position="274"/>
    </location>
</feature>
<evidence type="ECO:0000256" key="4">
    <source>
        <dbReference type="ARBA" id="ARBA00023136"/>
    </source>
</evidence>
<proteinExistence type="predicted"/>
<evidence type="ECO:0000256" key="5">
    <source>
        <dbReference type="SAM" id="Phobius"/>
    </source>
</evidence>
<comment type="subcellular location">
    <subcellularLocation>
        <location evidence="1">Membrane</location>
        <topology evidence="1">Multi-pass membrane protein</topology>
    </subcellularLocation>
</comment>
<dbReference type="InterPro" id="IPR051533">
    <property type="entry name" value="WaaL-like"/>
</dbReference>
<feature type="domain" description="O-antigen ligase-related" evidence="6">
    <location>
        <begin position="242"/>
        <end position="386"/>
    </location>
</feature>
<evidence type="ECO:0000256" key="2">
    <source>
        <dbReference type="ARBA" id="ARBA00022692"/>
    </source>
</evidence>
<evidence type="ECO:0000313" key="8">
    <source>
        <dbReference type="Proteomes" id="UP000633205"/>
    </source>
</evidence>
<dbReference type="AlphaFoldDB" id="A0A916Y8I4"/>
<dbReference type="Proteomes" id="UP000633205">
    <property type="component" value="Unassembled WGS sequence"/>
</dbReference>
<dbReference type="InterPro" id="IPR007016">
    <property type="entry name" value="O-antigen_ligase-rel_domated"/>
</dbReference>
<dbReference type="RefSeq" id="WP_188711640.1">
    <property type="nucleotide sequence ID" value="NZ_BMHO01000001.1"/>
</dbReference>
<dbReference type="PANTHER" id="PTHR37422:SF21">
    <property type="entry name" value="EXOQ-LIKE PROTEIN"/>
    <property type="match status" value="1"/>
</dbReference>
<feature type="transmembrane region" description="Helical" evidence="5">
    <location>
        <begin position="24"/>
        <end position="43"/>
    </location>
</feature>
<keyword evidence="4 5" id="KW-0472">Membrane</keyword>
<accession>A0A916Y8I4</accession>
<keyword evidence="8" id="KW-1185">Reference proteome</keyword>
<name>A0A916Y8I4_9MICO</name>
<feature type="transmembrane region" description="Helical" evidence="5">
    <location>
        <begin position="142"/>
        <end position="161"/>
    </location>
</feature>
<keyword evidence="3 5" id="KW-1133">Transmembrane helix</keyword>
<protein>
    <recommendedName>
        <fullName evidence="6">O-antigen ligase-related domain-containing protein</fullName>
    </recommendedName>
</protein>
<evidence type="ECO:0000256" key="3">
    <source>
        <dbReference type="ARBA" id="ARBA00022989"/>
    </source>
</evidence>
<comment type="caution">
    <text evidence="7">The sequence shown here is derived from an EMBL/GenBank/DDBJ whole genome shotgun (WGS) entry which is preliminary data.</text>
</comment>
<dbReference type="Pfam" id="PF04932">
    <property type="entry name" value="Wzy_C"/>
    <property type="match status" value="1"/>
</dbReference>